<dbReference type="PRINTS" id="PR00368">
    <property type="entry name" value="FADPNR"/>
</dbReference>
<evidence type="ECO:0000256" key="5">
    <source>
        <dbReference type="ARBA" id="ARBA00023002"/>
    </source>
</evidence>
<feature type="binding site" evidence="9">
    <location>
        <begin position="357"/>
        <end position="371"/>
    </location>
    <ligand>
        <name>NAD(+)</name>
        <dbReference type="ChEBI" id="CHEBI:57540"/>
    </ligand>
</feature>
<dbReference type="CDD" id="cd02974">
    <property type="entry name" value="AhpF_NTD_N"/>
    <property type="match status" value="1"/>
</dbReference>
<dbReference type="InterPro" id="IPR012336">
    <property type="entry name" value="Thioredoxin-like_fold"/>
</dbReference>
<gene>
    <name evidence="13" type="ordered locus">Caka_2882</name>
</gene>
<keyword evidence="6 9" id="KW-0520">NAD</keyword>
<keyword evidence="5" id="KW-0560">Oxidoreductase</keyword>
<evidence type="ECO:0000313" key="13">
    <source>
        <dbReference type="EMBL" id="ADE55895.1"/>
    </source>
</evidence>
<dbReference type="SUPFAM" id="SSF51905">
    <property type="entry name" value="FAD/NAD(P)-binding domain"/>
    <property type="match status" value="1"/>
</dbReference>
<dbReference type="PRINTS" id="PR00469">
    <property type="entry name" value="PNDRDTASEII"/>
</dbReference>
<evidence type="ECO:0000259" key="12">
    <source>
        <dbReference type="Pfam" id="PF13192"/>
    </source>
</evidence>
<dbReference type="InterPro" id="IPR012081">
    <property type="entry name" value="Alkyl_hydroperoxide_Rdtase_suF"/>
</dbReference>
<accession>D5ER51</accession>
<feature type="binding site" evidence="9">
    <location>
        <begin position="217"/>
        <end position="232"/>
    </location>
    <ligand>
        <name>FAD</name>
        <dbReference type="ChEBI" id="CHEBI:57692"/>
    </ligand>
</feature>
<keyword evidence="7 10" id="KW-1015">Disulfide bond</keyword>
<dbReference type="CDD" id="cd03026">
    <property type="entry name" value="AhpF_NTD_C"/>
    <property type="match status" value="1"/>
</dbReference>
<comment type="subunit">
    <text evidence="2">Homodimer.</text>
</comment>
<dbReference type="InterPro" id="IPR023753">
    <property type="entry name" value="FAD/NAD-binding_dom"/>
</dbReference>
<evidence type="ECO:0000259" key="11">
    <source>
        <dbReference type="Pfam" id="PF07992"/>
    </source>
</evidence>
<dbReference type="AlphaFoldDB" id="D5ER51"/>
<evidence type="ECO:0000256" key="6">
    <source>
        <dbReference type="ARBA" id="ARBA00023027"/>
    </source>
</evidence>
<dbReference type="NCBIfam" id="TIGR03140">
    <property type="entry name" value="AhpF"/>
    <property type="match status" value="1"/>
</dbReference>
<dbReference type="GO" id="GO:0102039">
    <property type="term" value="F:NADH-dependent peroxiredoxin activity"/>
    <property type="evidence" value="ECO:0007669"/>
    <property type="project" value="InterPro"/>
</dbReference>
<evidence type="ECO:0000256" key="7">
    <source>
        <dbReference type="ARBA" id="ARBA00023157"/>
    </source>
</evidence>
<dbReference type="PROSITE" id="PS51354">
    <property type="entry name" value="GLUTAREDOXIN_2"/>
    <property type="match status" value="1"/>
</dbReference>
<evidence type="ECO:0000313" key="14">
    <source>
        <dbReference type="Proteomes" id="UP000000925"/>
    </source>
</evidence>
<comment type="similarity">
    <text evidence="1">Belongs to the class-II pyridine nucleotide-disulfide oxidoreductase family.</text>
</comment>
<dbReference type="GO" id="GO:0050660">
    <property type="term" value="F:flavin adenine dinucleotide binding"/>
    <property type="evidence" value="ECO:0007669"/>
    <property type="project" value="InterPro"/>
</dbReference>
<dbReference type="KEGG" id="caa:Caka_2882"/>
<feature type="domain" description="Thioredoxin-like fold" evidence="12">
    <location>
        <begin position="129"/>
        <end position="198"/>
    </location>
</feature>
<proteinExistence type="inferred from homology"/>
<dbReference type="STRING" id="583355.Caka_2882"/>
<evidence type="ECO:0000256" key="9">
    <source>
        <dbReference type="PIRSR" id="PIRSR000238-1"/>
    </source>
</evidence>
<dbReference type="SUPFAM" id="SSF52833">
    <property type="entry name" value="Thioredoxin-like"/>
    <property type="match status" value="2"/>
</dbReference>
<dbReference type="HOGENOM" id="CLU_031864_4_0_0"/>
<dbReference type="PROSITE" id="PS00573">
    <property type="entry name" value="PYRIDINE_REDOX_2"/>
    <property type="match status" value="1"/>
</dbReference>
<dbReference type="Gene3D" id="3.50.50.60">
    <property type="entry name" value="FAD/NAD(P)-binding domain"/>
    <property type="match status" value="2"/>
</dbReference>
<dbReference type="PANTHER" id="PTHR48105">
    <property type="entry name" value="THIOREDOXIN REDUCTASE 1-RELATED-RELATED"/>
    <property type="match status" value="1"/>
</dbReference>
<evidence type="ECO:0000256" key="4">
    <source>
        <dbReference type="ARBA" id="ARBA00022827"/>
    </source>
</evidence>
<dbReference type="Gene3D" id="3.40.30.80">
    <property type="match status" value="1"/>
</dbReference>
<dbReference type="InterPro" id="IPR036188">
    <property type="entry name" value="FAD/NAD-bd_sf"/>
</dbReference>
<keyword evidence="9" id="KW-0521">NADP</keyword>
<dbReference type="Pfam" id="PF13192">
    <property type="entry name" value="Thioredoxin_3"/>
    <property type="match status" value="1"/>
</dbReference>
<dbReference type="InterPro" id="IPR050097">
    <property type="entry name" value="Ferredoxin-NADP_redctase_2"/>
</dbReference>
<dbReference type="EMBL" id="CP001998">
    <property type="protein sequence ID" value="ADE55895.1"/>
    <property type="molecule type" value="Genomic_DNA"/>
</dbReference>
<dbReference type="PIRSF" id="PIRSF000238">
    <property type="entry name" value="AhpF"/>
    <property type="match status" value="1"/>
</dbReference>
<keyword evidence="3" id="KW-0285">Flavoprotein</keyword>
<dbReference type="GO" id="GO:0000302">
    <property type="term" value="P:response to reactive oxygen species"/>
    <property type="evidence" value="ECO:0007669"/>
    <property type="project" value="InterPro"/>
</dbReference>
<dbReference type="eggNOG" id="COG3634">
    <property type="taxonomic scope" value="Bacteria"/>
</dbReference>
<evidence type="ECO:0000256" key="10">
    <source>
        <dbReference type="PIRSR" id="PIRSR000238-2"/>
    </source>
</evidence>
<dbReference type="InterPro" id="IPR008255">
    <property type="entry name" value="Pyr_nucl-diS_OxRdtase_2_AS"/>
</dbReference>
<dbReference type="Proteomes" id="UP000000925">
    <property type="component" value="Chromosome"/>
</dbReference>
<dbReference type="GO" id="GO:0051287">
    <property type="term" value="F:NAD binding"/>
    <property type="evidence" value="ECO:0007669"/>
    <property type="project" value="InterPro"/>
</dbReference>
<feature type="disulfide bond" description="Redox-active" evidence="10">
    <location>
        <begin position="345"/>
        <end position="348"/>
    </location>
</feature>
<feature type="domain" description="FAD/NAD(P)-binding" evidence="11">
    <location>
        <begin position="216"/>
        <end position="504"/>
    </location>
</feature>
<comment type="cofactor">
    <cofactor evidence="9">
        <name>FAD</name>
        <dbReference type="ChEBI" id="CHEBI:57692"/>
    </cofactor>
    <text evidence="9">Binds 1 FAD per subunit.</text>
</comment>
<dbReference type="InterPro" id="IPR044142">
    <property type="entry name" value="AhpF_NTD_N"/>
</dbReference>
<keyword evidence="8 10" id="KW-0676">Redox-active center</keyword>
<feature type="binding site" evidence="9">
    <location>
        <begin position="478"/>
        <end position="488"/>
    </location>
    <ligand>
        <name>FAD</name>
        <dbReference type="ChEBI" id="CHEBI:57692"/>
    </ligand>
</feature>
<dbReference type="InterPro" id="IPR036249">
    <property type="entry name" value="Thioredoxin-like_sf"/>
</dbReference>
<dbReference type="OrthoDB" id="9806179at2"/>
<sequence>MLNDQILQTLREYTKHLSRTVELRLYAGQHEKRAELIRMLEGVASVSDKLSFRAVEDDTIAVREGLTFELVADSEPTGVLFSGIPGGHEFNSFILALLQAGGSAIKLDEGLQRQIRAIDADLMFESFISLDCHVCPDVVQTLNQLSLLNPRIRHEMIDGGLHPALTEERKIQGVPTVFVNKKPFSSGQISAAQIIEKLTQDFDLSAEAVESDDTVYDSVVVGGGPAAATAAIYLARKGLEVAIVAEKFGGQVSDTVGIENVTSISEITGTQLTQNIRQHLGQYPIKVRENIRVKELKQLSGLKALELSTGEVLQAKTVVLATGAQWRQLGVPGETENVGKGVAYCPHCDGPYFKGKDVVVVGGGNSGVEAALDLSAIVKSVTVVEFMDSLKADKVLVDKLQATANAEVILSAATNRIQANDTGVTGIELKMRETGELVTRPVDGVFVQIGLAPNSGFVNELVDLNPRGEIVISPKCETSVSGIFACGDVTDTPYKQIIISMGEGAKAGLAAFEYLLTHESADA</sequence>
<evidence type="ECO:0000256" key="8">
    <source>
        <dbReference type="ARBA" id="ARBA00023284"/>
    </source>
</evidence>
<evidence type="ECO:0000256" key="2">
    <source>
        <dbReference type="ARBA" id="ARBA00011738"/>
    </source>
</evidence>
<dbReference type="GO" id="GO:0016668">
    <property type="term" value="F:oxidoreductase activity, acting on a sulfur group of donors, NAD(P) as acceptor"/>
    <property type="evidence" value="ECO:0007669"/>
    <property type="project" value="UniProtKB-ARBA"/>
</dbReference>
<reference evidence="13 14" key="1">
    <citation type="journal article" date="2010" name="Stand. Genomic Sci.">
        <title>Complete genome sequence of Coraliomargarita akajimensis type strain (04OKA010-24).</title>
        <authorList>
            <person name="Mavromatis K."/>
            <person name="Abt B."/>
            <person name="Brambilla E."/>
            <person name="Lapidus A."/>
            <person name="Copeland A."/>
            <person name="Deshpande S."/>
            <person name="Nolan M."/>
            <person name="Lucas S."/>
            <person name="Tice H."/>
            <person name="Cheng J.F."/>
            <person name="Han C."/>
            <person name="Detter J.C."/>
            <person name="Woyke T."/>
            <person name="Goodwin L."/>
            <person name="Pitluck S."/>
            <person name="Held B."/>
            <person name="Brettin T."/>
            <person name="Tapia R."/>
            <person name="Ivanova N."/>
            <person name="Mikhailova N."/>
            <person name="Pati A."/>
            <person name="Liolios K."/>
            <person name="Chen A."/>
            <person name="Palaniappan K."/>
            <person name="Land M."/>
            <person name="Hauser L."/>
            <person name="Chang Y.J."/>
            <person name="Jeffries C.D."/>
            <person name="Rohde M."/>
            <person name="Goker M."/>
            <person name="Bristow J."/>
            <person name="Eisen J.A."/>
            <person name="Markowitz V."/>
            <person name="Hugenholtz P."/>
            <person name="Klenk H.P."/>
            <person name="Kyrpides N.C."/>
        </authorList>
    </citation>
    <scope>NUCLEOTIDE SEQUENCE [LARGE SCALE GENOMIC DNA]</scope>
    <source>
        <strain evidence="14">DSM 45221 / IAM 15411 / JCM 23193 / KCTC 12865</strain>
    </source>
</reference>
<protein>
    <submittedName>
        <fullName evidence="13">Alkyl hydroperoxide reductase, F subunit</fullName>
    </submittedName>
</protein>
<keyword evidence="4 9" id="KW-0274">FAD</keyword>
<organism evidence="13 14">
    <name type="scientific">Coraliomargarita akajimensis (strain DSM 45221 / IAM 15411 / JCM 23193 / KCTC 12865 / 04OKA010-24)</name>
    <dbReference type="NCBI Taxonomy" id="583355"/>
    <lineage>
        <taxon>Bacteria</taxon>
        <taxon>Pseudomonadati</taxon>
        <taxon>Verrucomicrobiota</taxon>
        <taxon>Opitutia</taxon>
        <taxon>Puniceicoccales</taxon>
        <taxon>Coraliomargaritaceae</taxon>
        <taxon>Coraliomargarita</taxon>
    </lineage>
</organism>
<evidence type="ECO:0000256" key="1">
    <source>
        <dbReference type="ARBA" id="ARBA00009333"/>
    </source>
</evidence>
<evidence type="ECO:0000256" key="3">
    <source>
        <dbReference type="ARBA" id="ARBA00022630"/>
    </source>
</evidence>
<keyword evidence="14" id="KW-1185">Reference proteome</keyword>
<dbReference type="RefSeq" id="WP_013044617.1">
    <property type="nucleotide sequence ID" value="NC_014008.1"/>
</dbReference>
<dbReference type="Pfam" id="PF07992">
    <property type="entry name" value="Pyr_redox_2"/>
    <property type="match status" value="1"/>
</dbReference>
<dbReference type="InterPro" id="IPR044141">
    <property type="entry name" value="AhpF_NTD_C"/>
</dbReference>
<name>D5ER51_CORAD</name>